<gene>
    <name evidence="3" type="ORF">ARMGADRAFT_1115918</name>
</gene>
<evidence type="ECO:0000259" key="2">
    <source>
        <dbReference type="Pfam" id="PF20153"/>
    </source>
</evidence>
<reference evidence="4" key="1">
    <citation type="journal article" date="2017" name="Nat. Ecol. Evol.">
        <title>Genome expansion and lineage-specific genetic innovations in the forest pathogenic fungi Armillaria.</title>
        <authorList>
            <person name="Sipos G."/>
            <person name="Prasanna A.N."/>
            <person name="Walter M.C."/>
            <person name="O'Connor E."/>
            <person name="Balint B."/>
            <person name="Krizsan K."/>
            <person name="Kiss B."/>
            <person name="Hess J."/>
            <person name="Varga T."/>
            <person name="Slot J."/>
            <person name="Riley R."/>
            <person name="Boka B."/>
            <person name="Rigling D."/>
            <person name="Barry K."/>
            <person name="Lee J."/>
            <person name="Mihaltcheva S."/>
            <person name="LaButti K."/>
            <person name="Lipzen A."/>
            <person name="Waldron R."/>
            <person name="Moloney N.M."/>
            <person name="Sperisen C."/>
            <person name="Kredics L."/>
            <person name="Vagvoelgyi C."/>
            <person name="Patrignani A."/>
            <person name="Fitzpatrick D."/>
            <person name="Nagy I."/>
            <person name="Doyle S."/>
            <person name="Anderson J.B."/>
            <person name="Grigoriev I.V."/>
            <person name="Gueldener U."/>
            <person name="Muensterkoetter M."/>
            <person name="Nagy L.G."/>
        </authorList>
    </citation>
    <scope>NUCLEOTIDE SEQUENCE [LARGE SCALE GENOMIC DNA]</scope>
    <source>
        <strain evidence="4">Ar21-2</strain>
    </source>
</reference>
<evidence type="ECO:0000313" key="3">
    <source>
        <dbReference type="EMBL" id="PBK88556.1"/>
    </source>
</evidence>
<feature type="transmembrane region" description="Helical" evidence="1">
    <location>
        <begin position="6"/>
        <end position="30"/>
    </location>
</feature>
<dbReference type="Proteomes" id="UP000217790">
    <property type="component" value="Unassembled WGS sequence"/>
</dbReference>
<feature type="non-terminal residue" evidence="3">
    <location>
        <position position="1"/>
    </location>
</feature>
<proteinExistence type="predicted"/>
<feature type="transmembrane region" description="Helical" evidence="1">
    <location>
        <begin position="37"/>
        <end position="60"/>
    </location>
</feature>
<dbReference type="EMBL" id="KZ293672">
    <property type="protein sequence ID" value="PBK88556.1"/>
    <property type="molecule type" value="Genomic_DNA"/>
</dbReference>
<keyword evidence="4" id="KW-1185">Reference proteome</keyword>
<evidence type="ECO:0000256" key="1">
    <source>
        <dbReference type="SAM" id="Phobius"/>
    </source>
</evidence>
<dbReference type="OrthoDB" id="3219854at2759"/>
<dbReference type="AlphaFoldDB" id="A0A2H3DM81"/>
<dbReference type="STRING" id="47427.A0A2H3DM81"/>
<name>A0A2H3DM81_ARMGA</name>
<keyword evidence="1" id="KW-1133">Transmembrane helix</keyword>
<feature type="domain" description="DUF6535" evidence="2">
    <location>
        <begin position="1"/>
        <end position="31"/>
    </location>
</feature>
<organism evidence="3 4">
    <name type="scientific">Armillaria gallica</name>
    <name type="common">Bulbous honey fungus</name>
    <name type="synonym">Armillaria bulbosa</name>
    <dbReference type="NCBI Taxonomy" id="47427"/>
    <lineage>
        <taxon>Eukaryota</taxon>
        <taxon>Fungi</taxon>
        <taxon>Dikarya</taxon>
        <taxon>Basidiomycota</taxon>
        <taxon>Agaricomycotina</taxon>
        <taxon>Agaricomycetes</taxon>
        <taxon>Agaricomycetidae</taxon>
        <taxon>Agaricales</taxon>
        <taxon>Marasmiineae</taxon>
        <taxon>Physalacriaceae</taxon>
        <taxon>Armillaria</taxon>
    </lineage>
</organism>
<keyword evidence="1" id="KW-0812">Transmembrane</keyword>
<accession>A0A2H3DM81</accession>
<dbReference type="OMA" id="SMFAHIS"/>
<dbReference type="Pfam" id="PF20153">
    <property type="entry name" value="DUF6535"/>
    <property type="match status" value="1"/>
</dbReference>
<keyword evidence="1" id="KW-0472">Membrane</keyword>
<sequence length="92" mass="10349">WQVPMIIGMLSVLLHASLALFFTGLTIFLFSLGMKVAWLVSIIGSATYMAYIIALILPLVYPYCPFKVPLTLYIHSLYQFVNNSLIPLIIII</sequence>
<evidence type="ECO:0000313" key="4">
    <source>
        <dbReference type="Proteomes" id="UP000217790"/>
    </source>
</evidence>
<dbReference type="InParanoid" id="A0A2H3DM81"/>
<protein>
    <recommendedName>
        <fullName evidence="2">DUF6535 domain-containing protein</fullName>
    </recommendedName>
</protein>
<dbReference type="InterPro" id="IPR045338">
    <property type="entry name" value="DUF6535"/>
</dbReference>